<proteinExistence type="predicted"/>
<gene>
    <name evidence="2" type="ORF">SUZIE_135425</name>
</gene>
<dbReference type="Proteomes" id="UP001166674">
    <property type="component" value="Unassembled WGS sequence"/>
</dbReference>
<protein>
    <submittedName>
        <fullName evidence="2">Uncharacterized protein</fullName>
    </submittedName>
</protein>
<name>A0AA41MPT2_SCICA</name>
<accession>A0AA41MPT2</accession>
<dbReference type="AlphaFoldDB" id="A0AA41MPT2"/>
<feature type="compositionally biased region" description="Polar residues" evidence="1">
    <location>
        <begin position="49"/>
        <end position="69"/>
    </location>
</feature>
<feature type="region of interest" description="Disordered" evidence="1">
    <location>
        <begin position="19"/>
        <end position="77"/>
    </location>
</feature>
<comment type="caution">
    <text evidence="2">The sequence shown here is derived from an EMBL/GenBank/DDBJ whole genome shotgun (WGS) entry which is preliminary data.</text>
</comment>
<evidence type="ECO:0000313" key="3">
    <source>
        <dbReference type="Proteomes" id="UP001166674"/>
    </source>
</evidence>
<evidence type="ECO:0000313" key="2">
    <source>
        <dbReference type="EMBL" id="MBZ3875935.1"/>
    </source>
</evidence>
<keyword evidence="3" id="KW-1185">Reference proteome</keyword>
<organism evidence="2 3">
    <name type="scientific">Sciurus carolinensis</name>
    <name type="common">Eastern gray squirrel</name>
    <dbReference type="NCBI Taxonomy" id="30640"/>
    <lineage>
        <taxon>Eukaryota</taxon>
        <taxon>Metazoa</taxon>
        <taxon>Chordata</taxon>
        <taxon>Craniata</taxon>
        <taxon>Vertebrata</taxon>
        <taxon>Euteleostomi</taxon>
        <taxon>Mammalia</taxon>
        <taxon>Eutheria</taxon>
        <taxon>Euarchontoglires</taxon>
        <taxon>Glires</taxon>
        <taxon>Rodentia</taxon>
        <taxon>Sciuromorpha</taxon>
        <taxon>Sciuridae</taxon>
        <taxon>Sciurinae</taxon>
        <taxon>Sciurini</taxon>
        <taxon>Sciurus</taxon>
    </lineage>
</organism>
<sequence>MGTASQAAGIAAMELPGAAEGQAAPPLPPRLPVAPVLPDGRAGTRASAPASQRTAPTSALRSLPGQQTRACPPAPANYPRIGCRSLNEGCRVKLSGTIMYTEPGYFCHFHNVIQESSYFFLLW</sequence>
<dbReference type="EMBL" id="JAATJV010262961">
    <property type="protein sequence ID" value="MBZ3875935.1"/>
    <property type="molecule type" value="Genomic_DNA"/>
</dbReference>
<reference evidence="2" key="1">
    <citation type="submission" date="2020-03" db="EMBL/GenBank/DDBJ databases">
        <title>Studies in the Genomics of Life Span.</title>
        <authorList>
            <person name="Glass D."/>
        </authorList>
    </citation>
    <scope>NUCLEOTIDE SEQUENCE</scope>
    <source>
        <strain evidence="2">SUZIE</strain>
        <tissue evidence="2">Muscle</tissue>
    </source>
</reference>
<evidence type="ECO:0000256" key="1">
    <source>
        <dbReference type="SAM" id="MobiDB-lite"/>
    </source>
</evidence>